<accession>A0A813K7U4</accession>
<evidence type="ECO:0000256" key="1">
    <source>
        <dbReference type="SAM" id="MobiDB-lite"/>
    </source>
</evidence>
<comment type="caution">
    <text evidence="2">The sequence shown here is derived from an EMBL/GenBank/DDBJ whole genome shotgun (WGS) entry which is preliminary data.</text>
</comment>
<organism evidence="2 3">
    <name type="scientific">Polarella glacialis</name>
    <name type="common">Dinoflagellate</name>
    <dbReference type="NCBI Taxonomy" id="89957"/>
    <lineage>
        <taxon>Eukaryota</taxon>
        <taxon>Sar</taxon>
        <taxon>Alveolata</taxon>
        <taxon>Dinophyceae</taxon>
        <taxon>Suessiales</taxon>
        <taxon>Suessiaceae</taxon>
        <taxon>Polarella</taxon>
    </lineage>
</organism>
<gene>
    <name evidence="2" type="ORF">PGLA2088_LOCUS29084</name>
</gene>
<reference evidence="2" key="1">
    <citation type="submission" date="2021-02" db="EMBL/GenBank/DDBJ databases">
        <authorList>
            <person name="Dougan E. K."/>
            <person name="Rhodes N."/>
            <person name="Thang M."/>
            <person name="Chan C."/>
        </authorList>
    </citation>
    <scope>NUCLEOTIDE SEQUENCE</scope>
</reference>
<dbReference type="Proteomes" id="UP000626109">
    <property type="component" value="Unassembled WGS sequence"/>
</dbReference>
<feature type="non-terminal residue" evidence="2">
    <location>
        <position position="1"/>
    </location>
</feature>
<evidence type="ECO:0000313" key="3">
    <source>
        <dbReference type="Proteomes" id="UP000626109"/>
    </source>
</evidence>
<protein>
    <submittedName>
        <fullName evidence="2">Uncharacterized protein</fullName>
    </submittedName>
</protein>
<sequence length="133" mass="13669">PTPLRALARRVAELAAVPPPARIALTNEAAPLPRPPQPKPFAAHATPVVSAVPVLCTPIASRASSWAPPPLGRSSASTAPLRPAGAEFGSCSGSPLGSRESLYTERIAVAPWATACPLTRGDTPRGRTRPNTA</sequence>
<feature type="region of interest" description="Disordered" evidence="1">
    <location>
        <begin position="63"/>
        <end position="96"/>
    </location>
</feature>
<feature type="region of interest" description="Disordered" evidence="1">
    <location>
        <begin position="114"/>
        <end position="133"/>
    </location>
</feature>
<feature type="non-terminal residue" evidence="2">
    <location>
        <position position="133"/>
    </location>
</feature>
<name>A0A813K7U4_POLGL</name>
<proteinExistence type="predicted"/>
<evidence type="ECO:0000313" key="2">
    <source>
        <dbReference type="EMBL" id="CAE8694918.1"/>
    </source>
</evidence>
<dbReference type="EMBL" id="CAJNNW010028159">
    <property type="protein sequence ID" value="CAE8694918.1"/>
    <property type="molecule type" value="Genomic_DNA"/>
</dbReference>
<dbReference type="AlphaFoldDB" id="A0A813K7U4"/>